<evidence type="ECO:0000256" key="1">
    <source>
        <dbReference type="ARBA" id="ARBA00022729"/>
    </source>
</evidence>
<dbReference type="PANTHER" id="PTHR46580">
    <property type="entry name" value="SENSOR KINASE-RELATED"/>
    <property type="match status" value="1"/>
</dbReference>
<gene>
    <name evidence="4" type="ordered locus">Cagg_3577</name>
</gene>
<evidence type="ECO:0000313" key="4">
    <source>
        <dbReference type="EMBL" id="ACL26415.1"/>
    </source>
</evidence>
<name>B8G9R2_CHLAD</name>
<dbReference type="SUPFAM" id="SSF81296">
    <property type="entry name" value="E set domains"/>
    <property type="match status" value="1"/>
</dbReference>
<keyword evidence="1 3" id="KW-0732">Signal</keyword>
<dbReference type="PANTHER" id="PTHR46580:SF4">
    <property type="entry name" value="ATP_GTP-BINDING PROTEIN"/>
    <property type="match status" value="1"/>
</dbReference>
<dbReference type="Gene3D" id="2.60.40.650">
    <property type="match status" value="1"/>
</dbReference>
<evidence type="ECO:0000256" key="3">
    <source>
        <dbReference type="SAM" id="SignalP"/>
    </source>
</evidence>
<organism evidence="4 5">
    <name type="scientific">Chloroflexus aggregans (strain MD-66 / DSM 9485)</name>
    <dbReference type="NCBI Taxonomy" id="326427"/>
    <lineage>
        <taxon>Bacteria</taxon>
        <taxon>Bacillati</taxon>
        <taxon>Chloroflexota</taxon>
        <taxon>Chloroflexia</taxon>
        <taxon>Chloroflexales</taxon>
        <taxon>Chloroflexineae</taxon>
        <taxon>Chloroflexaceae</taxon>
        <taxon>Chloroflexus</taxon>
    </lineage>
</organism>
<proteinExistence type="predicted"/>
<evidence type="ECO:0000256" key="2">
    <source>
        <dbReference type="SAM" id="MobiDB-lite"/>
    </source>
</evidence>
<dbReference type="InterPro" id="IPR014756">
    <property type="entry name" value="Ig_E-set"/>
</dbReference>
<sequence length="1022" mass="107519">MSNRTRSLFVLTAMVAVILTTMPVKATFGCQGELDEKSRLGLMPPACGPALNEPVTTTTAEATMFASPLEVSVSSWPQVVAAVNLDTDSAAELPLLTDQYFAPETDRSLFVYDLQDSTLRAVQQVAAGSTPSAMAVTAGQSGPLVAAALAGSNALAVYTGTVPLRGPHMLRQTGSPDAVAFADVNGDLWPDLAAVSPEIDTITIRNPHQAGMPILLQVPFATDGFSALRVGDLDNNGFDDLVVLRGAGYTRDSVVILLQGSSGFPHQLTLSPETGGFLPHSLAVGDLNGDGRDDIAVVAGGNSPNAFLSVFLQTTSGFTALPPLPTFHIPGAVSIADVTHDGRNDIVVFHHAWRTLSVYAQQSDGRFAEPMTKTVPYSGSRRPDSLSVADVNGDGGLDVALVGRQPGLTVLLNTAGAPVATITSPDATTRLPAGPLLVRGTMSSGTVQVEVRIKGVTDWQPATLSASEWQATLTLPDAVRPYTIEARAIDSSGRVQAPPAQLRIQVAPLLIGYAVADNGESPVPGDRLMRFDPETGAATLIGSTGTDHIHAITFLPGTNTLLAANLDRLGTIDLTTGRFTPFPRPFGVGRNGSRTRVFTNAHGLTPDPRDGTLFAAMRLGNGQPDLLFKLNPVTGTYIPDAFGPGKDFVEVTGVGVGDDIDDLAFDPATNTLYAIANVDGRRDQLVTLDPVTGVATVIGSLGVENMEGLALAPNGVLYGSTGSSRPATRDRLWTINRTNGTASLVGPFGIETDYEAIAFVPPRVTVPTLATVPRLSSLMVHNAQLTTSDLSVTIQGGIAHGDSSNLVLITEYAFDPVQSDWQPHTGSVQLATTYIPADTLANGVSWQLVRTVGAHYILAGVVNDNGQSLSLPERALINYLPPQFDLAAGEVAVFRYILNTGDQLDVQLETLNGDADIVIWSGDDPETAWVSNLAVGNDHIYLTAPLDGLYQIEIRAQMRSTVRLHISSIAREQASPRADGSAGRDPGKELPSEPVVSLAAIPTSLITDPGTSHTIYLPIIGR</sequence>
<dbReference type="Pfam" id="PF13517">
    <property type="entry name" value="FG-GAP_3"/>
    <property type="match status" value="2"/>
</dbReference>
<keyword evidence="5" id="KW-1185">Reference proteome</keyword>
<dbReference type="Proteomes" id="UP000002508">
    <property type="component" value="Chromosome"/>
</dbReference>
<dbReference type="InterPro" id="IPR013517">
    <property type="entry name" value="FG-GAP"/>
</dbReference>
<dbReference type="AlphaFoldDB" id="B8G9R2"/>
<dbReference type="InterPro" id="IPR028994">
    <property type="entry name" value="Integrin_alpha_N"/>
</dbReference>
<dbReference type="KEGG" id="cag:Cagg_3577"/>
<dbReference type="SUPFAM" id="SSF63825">
    <property type="entry name" value="YWTD domain"/>
    <property type="match status" value="1"/>
</dbReference>
<feature type="chain" id="PRO_5002870104" evidence="3">
    <location>
        <begin position="27"/>
        <end position="1022"/>
    </location>
</feature>
<feature type="region of interest" description="Disordered" evidence="2">
    <location>
        <begin position="973"/>
        <end position="993"/>
    </location>
</feature>
<accession>B8G9R2</accession>
<dbReference type="STRING" id="326427.Cagg_3577"/>
<evidence type="ECO:0000313" key="5">
    <source>
        <dbReference type="Proteomes" id="UP000002508"/>
    </source>
</evidence>
<feature type="signal peptide" evidence="3">
    <location>
        <begin position="1"/>
        <end position="26"/>
    </location>
</feature>
<dbReference type="HOGENOM" id="CLU_295737_0_0_0"/>
<dbReference type="OrthoDB" id="140611at2"/>
<dbReference type="SUPFAM" id="SSF69318">
    <property type="entry name" value="Integrin alpha N-terminal domain"/>
    <property type="match status" value="1"/>
</dbReference>
<dbReference type="eggNOG" id="COG3391">
    <property type="taxonomic scope" value="Bacteria"/>
</dbReference>
<protein>
    <submittedName>
        <fullName evidence="4">FG-GAP repeat protein</fullName>
    </submittedName>
</protein>
<dbReference type="RefSeq" id="WP_015942261.1">
    <property type="nucleotide sequence ID" value="NC_011831.1"/>
</dbReference>
<dbReference type="EMBL" id="CP001337">
    <property type="protein sequence ID" value="ACL26415.1"/>
    <property type="molecule type" value="Genomic_DNA"/>
</dbReference>
<reference evidence="4" key="1">
    <citation type="submission" date="2008-12" db="EMBL/GenBank/DDBJ databases">
        <title>Complete sequence of Chloroflexus aggregans DSM 9485.</title>
        <authorList>
            <consortium name="US DOE Joint Genome Institute"/>
            <person name="Lucas S."/>
            <person name="Copeland A."/>
            <person name="Lapidus A."/>
            <person name="Glavina del Rio T."/>
            <person name="Dalin E."/>
            <person name="Tice H."/>
            <person name="Pitluck S."/>
            <person name="Foster B."/>
            <person name="Larimer F."/>
            <person name="Land M."/>
            <person name="Hauser L."/>
            <person name="Kyrpides N."/>
            <person name="Mikhailova N."/>
            <person name="Bryant D."/>
            <person name="Richardson P."/>
        </authorList>
    </citation>
    <scope>NUCLEOTIDE SEQUENCE</scope>
    <source>
        <strain evidence="4">DSM 9485</strain>
    </source>
</reference>
<dbReference type="Gene3D" id="2.130.10.130">
    <property type="entry name" value="Integrin alpha, N-terminal"/>
    <property type="match status" value="2"/>
</dbReference>